<dbReference type="InterPro" id="IPR029044">
    <property type="entry name" value="Nucleotide-diphossugar_trans"/>
</dbReference>
<dbReference type="Gene3D" id="3.90.550.10">
    <property type="entry name" value="Spore Coat Polysaccharide Biosynthesis Protein SpsA, Chain A"/>
    <property type="match status" value="1"/>
</dbReference>
<reference evidence="1 2" key="1">
    <citation type="submission" date="2015-11" db="EMBL/GenBank/DDBJ databases">
        <authorList>
            <person name="Lin W."/>
        </authorList>
    </citation>
    <scope>NUCLEOTIDE SEQUENCE [LARGE SCALE GENOMIC DNA]</scope>
    <source>
        <strain evidence="1 2">HCH-1</strain>
    </source>
</reference>
<comment type="caution">
    <text evidence="1">The sequence shown here is derived from an EMBL/GenBank/DDBJ whole genome shotgun (WGS) entry which is preliminary data.</text>
</comment>
<name>A0ABR5SEI8_9BACT</name>
<dbReference type="Proteomes" id="UP000060487">
    <property type="component" value="Unassembled WGS sequence"/>
</dbReference>
<organism evidence="1 2">
    <name type="scientific">Candidatus Magnetominusculus xianensis</name>
    <dbReference type="NCBI Taxonomy" id="1748249"/>
    <lineage>
        <taxon>Bacteria</taxon>
        <taxon>Pseudomonadati</taxon>
        <taxon>Nitrospirota</taxon>
        <taxon>Nitrospiria</taxon>
        <taxon>Nitrospirales</taxon>
        <taxon>Nitrospiraceae</taxon>
        <taxon>Candidatus Magnetominusculus</taxon>
    </lineage>
</organism>
<evidence type="ECO:0000313" key="2">
    <source>
        <dbReference type="Proteomes" id="UP000060487"/>
    </source>
</evidence>
<dbReference type="Gene3D" id="3.40.50.1000">
    <property type="entry name" value="HAD superfamily/HAD-like"/>
    <property type="match status" value="1"/>
</dbReference>
<dbReference type="EMBL" id="LNQR01000087">
    <property type="protein sequence ID" value="KWT82525.1"/>
    <property type="molecule type" value="Genomic_DNA"/>
</dbReference>
<dbReference type="SUPFAM" id="SSF53448">
    <property type="entry name" value="Nucleotide-diphospho-sugar transferases"/>
    <property type="match status" value="1"/>
</dbReference>
<accession>A0ABR5SEI8</accession>
<protein>
    <submittedName>
        <fullName evidence="1">Uncharacterized protein</fullName>
    </submittedName>
</protein>
<keyword evidence="2" id="KW-1185">Reference proteome</keyword>
<proteinExistence type="predicted"/>
<evidence type="ECO:0000313" key="1">
    <source>
        <dbReference type="EMBL" id="KWT82525.1"/>
    </source>
</evidence>
<gene>
    <name evidence="1" type="ORF">ASN18_2467</name>
</gene>
<sequence>MRPKWMLTHPNGNLMVTESIRGLDLTNVGRIYLVILKEHVDRYNCLSGLAEAFRDIGVEDRLTTVVLDTPTNSQPETIARAIEHETIKGPIFIKDSDNTFNCKIQQQNAVAVYDISKMPSVNAGNKSYIMLDDNKLVKNIVEKQVISSFFCTGGYSFLSADEYLRHFNKLKSYENLYVSHIIYDMLLENSVFEPLFVTDYADWGTLEDWNAYKATYSTIFVDLDGVLMKNSGQYFDPLWGTASGIKENIGVINKLYNTGRVNIIITTARKETYKAITIRQLQEAGICYHQIIFGIFHSKRVIINDYSRTNPFKSCDAINIKRDSADLREMLEDSLRFTNL</sequence>
<dbReference type="InterPro" id="IPR023214">
    <property type="entry name" value="HAD_sf"/>
</dbReference>